<keyword evidence="2" id="KW-1185">Reference proteome</keyword>
<accession>A0ABQ4ZH61</accession>
<protein>
    <submittedName>
        <fullName evidence="1">Uncharacterized protein</fullName>
    </submittedName>
</protein>
<proteinExistence type="predicted"/>
<sequence length="134" mass="15271">MRAWIYPVGFSFVEFSIAPEAGWSLLRRVLRVRANKLSSRGFTTGQAALKAVSCKVTKHEKACIENQHVFIPFAFDTFDFLAPETVELLSRVQRVMHNNVMTLRSTDVVFKRIDFAIQKGLMTQFVARLPSTTM</sequence>
<gene>
    <name evidence="1" type="ORF">Tco_0770869</name>
</gene>
<dbReference type="PANTHER" id="PTHR48462:SF1">
    <property type="entry name" value="PROTEIN, PUTATIVE-RELATED"/>
    <property type="match status" value="1"/>
</dbReference>
<dbReference type="Proteomes" id="UP001151760">
    <property type="component" value="Unassembled WGS sequence"/>
</dbReference>
<evidence type="ECO:0000313" key="2">
    <source>
        <dbReference type="Proteomes" id="UP001151760"/>
    </source>
</evidence>
<comment type="caution">
    <text evidence="1">The sequence shown here is derived from an EMBL/GenBank/DDBJ whole genome shotgun (WGS) entry which is preliminary data.</text>
</comment>
<dbReference type="EMBL" id="BQNB010011258">
    <property type="protein sequence ID" value="GJS88233.1"/>
    <property type="molecule type" value="Genomic_DNA"/>
</dbReference>
<name>A0ABQ4ZH61_9ASTR</name>
<dbReference type="PANTHER" id="PTHR48462">
    <property type="entry name" value="PROTEIN, PUTATIVE-RELATED"/>
    <property type="match status" value="1"/>
</dbReference>
<evidence type="ECO:0000313" key="1">
    <source>
        <dbReference type="EMBL" id="GJS88233.1"/>
    </source>
</evidence>
<reference evidence="1" key="1">
    <citation type="journal article" date="2022" name="Int. J. Mol. Sci.">
        <title>Draft Genome of Tanacetum Coccineum: Genomic Comparison of Closely Related Tanacetum-Family Plants.</title>
        <authorList>
            <person name="Yamashiro T."/>
            <person name="Shiraishi A."/>
            <person name="Nakayama K."/>
            <person name="Satake H."/>
        </authorList>
    </citation>
    <scope>NUCLEOTIDE SEQUENCE</scope>
</reference>
<organism evidence="1 2">
    <name type="scientific">Tanacetum coccineum</name>
    <dbReference type="NCBI Taxonomy" id="301880"/>
    <lineage>
        <taxon>Eukaryota</taxon>
        <taxon>Viridiplantae</taxon>
        <taxon>Streptophyta</taxon>
        <taxon>Embryophyta</taxon>
        <taxon>Tracheophyta</taxon>
        <taxon>Spermatophyta</taxon>
        <taxon>Magnoliopsida</taxon>
        <taxon>eudicotyledons</taxon>
        <taxon>Gunneridae</taxon>
        <taxon>Pentapetalae</taxon>
        <taxon>asterids</taxon>
        <taxon>campanulids</taxon>
        <taxon>Asterales</taxon>
        <taxon>Asteraceae</taxon>
        <taxon>Asteroideae</taxon>
        <taxon>Anthemideae</taxon>
        <taxon>Anthemidinae</taxon>
        <taxon>Tanacetum</taxon>
    </lineage>
</organism>
<reference evidence="1" key="2">
    <citation type="submission" date="2022-01" db="EMBL/GenBank/DDBJ databases">
        <authorList>
            <person name="Yamashiro T."/>
            <person name="Shiraishi A."/>
            <person name="Satake H."/>
            <person name="Nakayama K."/>
        </authorList>
    </citation>
    <scope>NUCLEOTIDE SEQUENCE</scope>
</reference>